<gene>
    <name evidence="6" type="primary">prmB</name>
    <name evidence="6" type="ORF">ACFPN2_36750</name>
</gene>
<dbReference type="InterPro" id="IPR004556">
    <property type="entry name" value="HemK-like"/>
</dbReference>
<dbReference type="Pfam" id="PF05175">
    <property type="entry name" value="MTS"/>
    <property type="match status" value="1"/>
</dbReference>
<keyword evidence="3" id="KW-0949">S-adenosyl-L-methionine</keyword>
<keyword evidence="6" id="KW-0687">Ribonucleoprotein</keyword>
<dbReference type="NCBIfam" id="TIGR03533">
    <property type="entry name" value="L3_gln_methyl"/>
    <property type="match status" value="1"/>
</dbReference>
<dbReference type="NCBIfam" id="TIGR00536">
    <property type="entry name" value="hemK_fam"/>
    <property type="match status" value="1"/>
</dbReference>
<dbReference type="InterPro" id="IPR007848">
    <property type="entry name" value="Small_mtfrase_dom"/>
</dbReference>
<dbReference type="RefSeq" id="WP_380606044.1">
    <property type="nucleotide sequence ID" value="NZ_JBHSDU010000015.1"/>
</dbReference>
<feature type="compositionally biased region" description="Basic residues" evidence="4">
    <location>
        <begin position="1"/>
        <end position="13"/>
    </location>
</feature>
<evidence type="ECO:0000256" key="2">
    <source>
        <dbReference type="ARBA" id="ARBA00022679"/>
    </source>
</evidence>
<evidence type="ECO:0000259" key="5">
    <source>
        <dbReference type="Pfam" id="PF05175"/>
    </source>
</evidence>
<dbReference type="EMBL" id="JBHSDU010000015">
    <property type="protein sequence ID" value="MFC4314674.1"/>
    <property type="molecule type" value="Genomic_DNA"/>
</dbReference>
<comment type="caution">
    <text evidence="6">The sequence shown here is derived from an EMBL/GenBank/DDBJ whole genome shotgun (WGS) entry which is preliminary data.</text>
</comment>
<accession>A0ABV8T448</accession>
<organism evidence="6 7">
    <name type="scientific">Steroidobacter flavus</name>
    <dbReference type="NCBI Taxonomy" id="1842136"/>
    <lineage>
        <taxon>Bacteria</taxon>
        <taxon>Pseudomonadati</taxon>
        <taxon>Pseudomonadota</taxon>
        <taxon>Gammaproteobacteria</taxon>
        <taxon>Steroidobacterales</taxon>
        <taxon>Steroidobacteraceae</taxon>
        <taxon>Steroidobacter</taxon>
    </lineage>
</organism>
<dbReference type="PROSITE" id="PS00092">
    <property type="entry name" value="N6_MTASE"/>
    <property type="match status" value="1"/>
</dbReference>
<evidence type="ECO:0000313" key="6">
    <source>
        <dbReference type="EMBL" id="MFC4314674.1"/>
    </source>
</evidence>
<evidence type="ECO:0000256" key="4">
    <source>
        <dbReference type="SAM" id="MobiDB-lite"/>
    </source>
</evidence>
<dbReference type="PANTHER" id="PTHR47806">
    <property type="entry name" value="50S RIBOSOMAL PROTEIN L3 GLUTAMINE METHYLTRANSFERASE"/>
    <property type="match status" value="1"/>
</dbReference>
<dbReference type="InterPro" id="IPR017127">
    <property type="entry name" value="Ribosome_uL3_MTase"/>
</dbReference>
<sequence length="335" mass="36746">MPAKKSASRKSTAKLRAVPGRGTSTKLSAKKSATTASPIAGAPEPVTVAQLISFAAERFAHAELWFGHGTDNAVDEAAELVFFAAGLRHDDADEVYGQTLKAAQRTKALGLIERRIRERVPAAYLTHRMWFAGHEFYVDDRVLVPRSPIAELIHARFRPWIDPTKVKRIVDIGTGSGCIAIASALAFPKAKVDAADLSPDALAVTRKNIERHDVQERVRAVKSDVFDGLKDERYDVIVSNPPYVGDEELAGLPEEYRREPLMGLHGGRDGLDIVHRIIDQAAAHLQPHGILIVEVGNSEDALVEARPRMPFTWLEFERGGGGVFLLTREQLVAKS</sequence>
<dbReference type="EC" id="2.1.1.298" evidence="6"/>
<name>A0ABV8T448_9GAMM</name>
<keyword evidence="1 6" id="KW-0489">Methyltransferase</keyword>
<dbReference type="GO" id="GO:0008168">
    <property type="term" value="F:methyltransferase activity"/>
    <property type="evidence" value="ECO:0007669"/>
    <property type="project" value="UniProtKB-KW"/>
</dbReference>
<dbReference type="CDD" id="cd02440">
    <property type="entry name" value="AdoMet_MTases"/>
    <property type="match status" value="1"/>
</dbReference>
<evidence type="ECO:0000313" key="7">
    <source>
        <dbReference type="Proteomes" id="UP001595904"/>
    </source>
</evidence>
<reference evidence="7" key="1">
    <citation type="journal article" date="2019" name="Int. J. Syst. Evol. Microbiol.">
        <title>The Global Catalogue of Microorganisms (GCM) 10K type strain sequencing project: providing services to taxonomists for standard genome sequencing and annotation.</title>
        <authorList>
            <consortium name="The Broad Institute Genomics Platform"/>
            <consortium name="The Broad Institute Genome Sequencing Center for Infectious Disease"/>
            <person name="Wu L."/>
            <person name="Ma J."/>
        </authorList>
    </citation>
    <scope>NUCLEOTIDE SEQUENCE [LARGE SCALE GENOMIC DNA]</scope>
    <source>
        <strain evidence="7">CGMCC 1.10759</strain>
    </source>
</reference>
<dbReference type="PANTHER" id="PTHR47806:SF1">
    <property type="entry name" value="RIBOSOMAL PROTEIN UL3 GLUTAMINE METHYLTRANSFERASE"/>
    <property type="match status" value="1"/>
</dbReference>
<protein>
    <submittedName>
        <fullName evidence="6">50S ribosomal protein L3 N(5)-glutamine methyltransferase</fullName>
        <ecNumber evidence="6">2.1.1.298</ecNumber>
    </submittedName>
</protein>
<keyword evidence="6" id="KW-0689">Ribosomal protein</keyword>
<dbReference type="GO" id="GO:0032259">
    <property type="term" value="P:methylation"/>
    <property type="evidence" value="ECO:0007669"/>
    <property type="project" value="UniProtKB-KW"/>
</dbReference>
<dbReference type="PIRSF" id="PIRSF037167">
    <property type="entry name" value="Mtase_YfcB_prd"/>
    <property type="match status" value="1"/>
</dbReference>
<dbReference type="InterPro" id="IPR002052">
    <property type="entry name" value="DNA_methylase_N6_adenine_CS"/>
</dbReference>
<feature type="region of interest" description="Disordered" evidence="4">
    <location>
        <begin position="1"/>
        <end position="38"/>
    </location>
</feature>
<dbReference type="GO" id="GO:0005840">
    <property type="term" value="C:ribosome"/>
    <property type="evidence" value="ECO:0007669"/>
    <property type="project" value="UniProtKB-KW"/>
</dbReference>
<feature type="compositionally biased region" description="Polar residues" evidence="4">
    <location>
        <begin position="22"/>
        <end position="37"/>
    </location>
</feature>
<feature type="domain" description="Methyltransferase small" evidence="5">
    <location>
        <begin position="165"/>
        <end position="246"/>
    </location>
</feature>
<dbReference type="Proteomes" id="UP001595904">
    <property type="component" value="Unassembled WGS sequence"/>
</dbReference>
<evidence type="ECO:0000256" key="3">
    <source>
        <dbReference type="ARBA" id="ARBA00022691"/>
    </source>
</evidence>
<dbReference type="InterPro" id="IPR029063">
    <property type="entry name" value="SAM-dependent_MTases_sf"/>
</dbReference>
<keyword evidence="7" id="KW-1185">Reference proteome</keyword>
<dbReference type="Gene3D" id="3.40.50.150">
    <property type="entry name" value="Vaccinia Virus protein VP39"/>
    <property type="match status" value="1"/>
</dbReference>
<evidence type="ECO:0000256" key="1">
    <source>
        <dbReference type="ARBA" id="ARBA00022603"/>
    </source>
</evidence>
<proteinExistence type="predicted"/>
<dbReference type="SUPFAM" id="SSF53335">
    <property type="entry name" value="S-adenosyl-L-methionine-dependent methyltransferases"/>
    <property type="match status" value="1"/>
</dbReference>
<keyword evidence="2 6" id="KW-0808">Transferase</keyword>